<dbReference type="STRING" id="857967.G0QRB9"/>
<dbReference type="eggNOG" id="KOG2556">
    <property type="taxonomic scope" value="Eukaryota"/>
</dbReference>
<dbReference type="RefSeq" id="XP_004035724.1">
    <property type="nucleotide sequence ID" value="XM_004035676.1"/>
</dbReference>
<evidence type="ECO:0000256" key="3">
    <source>
        <dbReference type="ARBA" id="ARBA00022723"/>
    </source>
</evidence>
<dbReference type="GO" id="GO:0006508">
    <property type="term" value="P:proteolysis"/>
    <property type="evidence" value="ECO:0007669"/>
    <property type="project" value="UniProtKB-KW"/>
</dbReference>
<keyword evidence="3 7" id="KW-0479">Metal-binding</keyword>
<dbReference type="PANTHER" id="PTHR10942:SF0">
    <property type="entry name" value="LEISHMANOLYSIN-LIKE PEPTIDASE"/>
    <property type="match status" value="1"/>
</dbReference>
<accession>G0QRB9</accession>
<dbReference type="GO" id="GO:0004252">
    <property type="term" value="F:serine-type endopeptidase activity"/>
    <property type="evidence" value="ECO:0007669"/>
    <property type="project" value="UniProtKB-EC"/>
</dbReference>
<evidence type="ECO:0000313" key="10">
    <source>
        <dbReference type="Proteomes" id="UP000008983"/>
    </source>
</evidence>
<dbReference type="OMA" id="PMRTENI"/>
<dbReference type="GO" id="GO:0007155">
    <property type="term" value="P:cell adhesion"/>
    <property type="evidence" value="ECO:0007669"/>
    <property type="project" value="InterPro"/>
</dbReference>
<dbReference type="InParanoid" id="G0QRB9"/>
<dbReference type="OrthoDB" id="238768at2759"/>
<protein>
    <submittedName>
        <fullName evidence="9">Leishmanolysin family protein, putative</fullName>
        <ecNumber evidence="9">3.4.21.69</ecNumber>
        <ecNumber evidence="9">3.4.24.36</ecNumber>
    </submittedName>
</protein>
<evidence type="ECO:0000259" key="8">
    <source>
        <dbReference type="PROSITE" id="PS00022"/>
    </source>
</evidence>
<keyword evidence="6 7" id="KW-0482">Metalloprotease</keyword>
<dbReference type="FunFam" id="3.90.132.10:FF:000001">
    <property type="entry name" value="leishmanolysin-like peptidase isoform X2"/>
    <property type="match status" value="1"/>
</dbReference>
<evidence type="ECO:0000256" key="6">
    <source>
        <dbReference type="ARBA" id="ARBA00023049"/>
    </source>
</evidence>
<dbReference type="SUPFAM" id="SSF57184">
    <property type="entry name" value="Growth factor receptor domain"/>
    <property type="match status" value="1"/>
</dbReference>
<dbReference type="InterPro" id="IPR000742">
    <property type="entry name" value="EGF"/>
</dbReference>
<evidence type="ECO:0000313" key="9">
    <source>
        <dbReference type="EMBL" id="EGR32238.1"/>
    </source>
</evidence>
<reference evidence="9 10" key="1">
    <citation type="submission" date="2011-07" db="EMBL/GenBank/DDBJ databases">
        <authorList>
            <person name="Coyne R."/>
            <person name="Brami D."/>
            <person name="Johnson J."/>
            <person name="Hostetler J."/>
            <person name="Hannick L."/>
            <person name="Clark T."/>
            <person name="Cassidy-Hanley D."/>
            <person name="Inman J."/>
        </authorList>
    </citation>
    <scope>NUCLEOTIDE SEQUENCE [LARGE SCALE GENOMIC DNA]</scope>
    <source>
        <strain evidence="9 10">G5</strain>
    </source>
</reference>
<sequence>MFHSLVFSQSLIKLFVGSPQDYNIDPSKGDLFIGFPHILAWIKNHYSCNTLIGMPLENSGSKGTVGSHWEKTAIQNDIMTGVAQIGDTVWSGLNNALLQDSGWYEINNTSLFDNTEWGKNKGCSFIQEYCRSVNNFPEFCTQEEQEGIDFTYSGLGQCTNRDNLMNNCKYILLYSNTECMNSQNTKYYESFVQQANCVLGPQSKAFQSSIVPFTAQSIISQVLCYQYSCNNNNSQINIQFGNQTLQCSQNNQIVNAPKGFKGVLQCPQNILQFCQNKRWCKNFCYSNGYCINGVCKCIQGAQGEFCQCDRGTFYSEEKGCSKCNTQNCQYCDSRDECLQCHDGYGLNNKQCVKCNDSKCLVCKEYDNCTKCMEDTSLKNGVCFGKMLQIMSFVSFILFIQVFI</sequence>
<evidence type="ECO:0000256" key="1">
    <source>
        <dbReference type="ARBA" id="ARBA00005860"/>
    </source>
</evidence>
<evidence type="ECO:0000256" key="4">
    <source>
        <dbReference type="ARBA" id="ARBA00022801"/>
    </source>
</evidence>
<evidence type="ECO:0000256" key="5">
    <source>
        <dbReference type="ARBA" id="ARBA00022833"/>
    </source>
</evidence>
<dbReference type="GO" id="GO:0046872">
    <property type="term" value="F:metal ion binding"/>
    <property type="evidence" value="ECO:0007669"/>
    <property type="project" value="UniProtKB-KW"/>
</dbReference>
<evidence type="ECO:0000256" key="2">
    <source>
        <dbReference type="ARBA" id="ARBA00022670"/>
    </source>
</evidence>
<dbReference type="AlphaFoldDB" id="G0QRB9"/>
<dbReference type="GeneID" id="14908396"/>
<dbReference type="EC" id="3.4.24.36" evidence="9"/>
<comment type="cofactor">
    <cofactor evidence="7">
        <name>Zn(2+)</name>
        <dbReference type="ChEBI" id="CHEBI:29105"/>
    </cofactor>
    <text evidence="7">Binds 1 zinc ion per subunit.</text>
</comment>
<comment type="similarity">
    <text evidence="1">Belongs to the peptidase M8 family.</text>
</comment>
<dbReference type="GO" id="GO:0005737">
    <property type="term" value="C:cytoplasm"/>
    <property type="evidence" value="ECO:0007669"/>
    <property type="project" value="TreeGrafter"/>
</dbReference>
<proteinExistence type="inferred from homology"/>
<keyword evidence="10" id="KW-1185">Reference proteome</keyword>
<dbReference type="GO" id="GO:0004222">
    <property type="term" value="F:metalloendopeptidase activity"/>
    <property type="evidence" value="ECO:0007669"/>
    <property type="project" value="InterPro"/>
</dbReference>
<dbReference type="EMBL" id="GL983745">
    <property type="protein sequence ID" value="EGR32238.1"/>
    <property type="molecule type" value="Genomic_DNA"/>
</dbReference>
<feature type="domain" description="EGF-like" evidence="8">
    <location>
        <begin position="295"/>
        <end position="306"/>
    </location>
</feature>
<dbReference type="EC" id="3.4.21.69" evidence="9"/>
<keyword evidence="5 7" id="KW-0862">Zinc</keyword>
<dbReference type="Proteomes" id="UP000008983">
    <property type="component" value="Unassembled WGS sequence"/>
</dbReference>
<keyword evidence="2" id="KW-0645">Protease</keyword>
<organism evidence="9 10">
    <name type="scientific">Ichthyophthirius multifiliis</name>
    <name type="common">White spot disease agent</name>
    <name type="synonym">Ich</name>
    <dbReference type="NCBI Taxonomy" id="5932"/>
    <lineage>
        <taxon>Eukaryota</taxon>
        <taxon>Sar</taxon>
        <taxon>Alveolata</taxon>
        <taxon>Ciliophora</taxon>
        <taxon>Intramacronucleata</taxon>
        <taxon>Oligohymenophorea</taxon>
        <taxon>Hymenostomatida</taxon>
        <taxon>Ophryoglenina</taxon>
        <taxon>Ichthyophthirius</taxon>
    </lineage>
</organism>
<dbReference type="InterPro" id="IPR009030">
    <property type="entry name" value="Growth_fac_rcpt_cys_sf"/>
</dbReference>
<keyword evidence="4 9" id="KW-0378">Hydrolase</keyword>
<name>G0QRB9_ICHMU</name>
<dbReference type="Gene3D" id="3.90.132.10">
    <property type="entry name" value="Leishmanolysin , domain 2"/>
    <property type="match status" value="1"/>
</dbReference>
<dbReference type="SUPFAM" id="SSF55486">
    <property type="entry name" value="Metalloproteases ('zincins'), catalytic domain"/>
    <property type="match status" value="1"/>
</dbReference>
<dbReference type="PROSITE" id="PS00022">
    <property type="entry name" value="EGF_1"/>
    <property type="match status" value="1"/>
</dbReference>
<dbReference type="InterPro" id="IPR001577">
    <property type="entry name" value="Peptidase_M8"/>
</dbReference>
<dbReference type="GO" id="GO:0016020">
    <property type="term" value="C:membrane"/>
    <property type="evidence" value="ECO:0007669"/>
    <property type="project" value="InterPro"/>
</dbReference>
<dbReference type="PANTHER" id="PTHR10942">
    <property type="entry name" value="LEISHMANOLYSIN-LIKE PEPTIDASE"/>
    <property type="match status" value="1"/>
</dbReference>
<dbReference type="Pfam" id="PF01457">
    <property type="entry name" value="Peptidase_M8"/>
    <property type="match status" value="1"/>
</dbReference>
<gene>
    <name evidence="9" type="ORF">IMG5_091290</name>
</gene>
<feature type="binding site" evidence="7">
    <location>
        <position position="68"/>
    </location>
    <ligand>
        <name>Zn(2+)</name>
        <dbReference type="ChEBI" id="CHEBI:29105"/>
        <note>catalytic</note>
    </ligand>
</feature>
<evidence type="ECO:0000256" key="7">
    <source>
        <dbReference type="PIRSR" id="PIRSR601577-2"/>
    </source>
</evidence>